<reference evidence="2" key="1">
    <citation type="submission" date="2021-05" db="EMBL/GenBank/DDBJ databases">
        <authorList>
            <person name="Alioto T."/>
            <person name="Alioto T."/>
            <person name="Gomez Garrido J."/>
        </authorList>
    </citation>
    <scope>NUCLEOTIDE SEQUENCE</scope>
</reference>
<organism evidence="2">
    <name type="scientific">Culex pipiens</name>
    <name type="common">House mosquito</name>
    <dbReference type="NCBI Taxonomy" id="7175"/>
    <lineage>
        <taxon>Eukaryota</taxon>
        <taxon>Metazoa</taxon>
        <taxon>Ecdysozoa</taxon>
        <taxon>Arthropoda</taxon>
        <taxon>Hexapoda</taxon>
        <taxon>Insecta</taxon>
        <taxon>Pterygota</taxon>
        <taxon>Neoptera</taxon>
        <taxon>Endopterygota</taxon>
        <taxon>Diptera</taxon>
        <taxon>Nematocera</taxon>
        <taxon>Culicoidea</taxon>
        <taxon>Culicidae</taxon>
        <taxon>Culicinae</taxon>
        <taxon>Culicini</taxon>
        <taxon>Culex</taxon>
        <taxon>Culex</taxon>
    </lineage>
</organism>
<feature type="transmembrane region" description="Helical" evidence="1">
    <location>
        <begin position="54"/>
        <end position="75"/>
    </location>
</feature>
<name>A0A8D8DB30_CULPI</name>
<dbReference type="EMBL" id="HBUE01260907">
    <property type="protein sequence ID" value="CAG6558906.1"/>
    <property type="molecule type" value="Transcribed_RNA"/>
</dbReference>
<evidence type="ECO:0000313" key="2">
    <source>
        <dbReference type="EMBL" id="CAG6507559.1"/>
    </source>
</evidence>
<feature type="transmembrane region" description="Helical" evidence="1">
    <location>
        <begin position="29"/>
        <end position="48"/>
    </location>
</feature>
<protein>
    <submittedName>
        <fullName evidence="2">(northern house mosquito) hypothetical protein</fullName>
    </submittedName>
</protein>
<evidence type="ECO:0000256" key="1">
    <source>
        <dbReference type="SAM" id="Phobius"/>
    </source>
</evidence>
<sequence length="100" mass="10822">MEFTIYSKSHCPPCAFILARALLGKPLDLAIFLALGPGFTTVVVAYAVTPGTRATFLVCISLSTVSLLAGFVFSFRDQAHRDDGPKEFSATFFAVLRFLA</sequence>
<dbReference type="EMBL" id="HBUE01155809">
    <property type="protein sequence ID" value="CAG6507559.1"/>
    <property type="molecule type" value="Transcribed_RNA"/>
</dbReference>
<keyword evidence="1" id="KW-1133">Transmembrane helix</keyword>
<keyword evidence="1" id="KW-0472">Membrane</keyword>
<proteinExistence type="predicted"/>
<accession>A0A8D8DB30</accession>
<dbReference type="EMBL" id="HBUE01042341">
    <property type="protein sequence ID" value="CAG6461236.1"/>
    <property type="molecule type" value="Transcribed_RNA"/>
</dbReference>
<keyword evidence="1" id="KW-0812">Transmembrane</keyword>
<dbReference type="AlphaFoldDB" id="A0A8D8DB30"/>